<evidence type="ECO:0000313" key="1">
    <source>
        <dbReference type="EMBL" id="KZR98292.1"/>
    </source>
</evidence>
<proteinExistence type="predicted"/>
<protein>
    <submittedName>
        <fullName evidence="1">Uncharacterized protein</fullName>
    </submittedName>
</protein>
<comment type="caution">
    <text evidence="1">The sequence shown here is derived from an EMBL/GenBank/DDBJ whole genome shotgun (WGS) entry which is preliminary data.</text>
</comment>
<sequence>MITSVAYWPAKSTHQFEWSNRAGFRQCRPTAALLSKNTSNLTVGDTPLPESVNYSLILPISGGPGKWRQVLSILLQHDRTPFCFCQCFAGTAPSHKSS</sequence>
<dbReference type="Proteomes" id="UP000076858">
    <property type="component" value="Unassembled WGS sequence"/>
</dbReference>
<reference evidence="1 2" key="1">
    <citation type="submission" date="2016-03" db="EMBL/GenBank/DDBJ databases">
        <title>EvidentialGene: Evidence-directed Construction of Genes on Genomes.</title>
        <authorList>
            <person name="Gilbert D.G."/>
            <person name="Choi J.-H."/>
            <person name="Mockaitis K."/>
            <person name="Colbourne J."/>
            <person name="Pfrender M."/>
        </authorList>
    </citation>
    <scope>NUCLEOTIDE SEQUENCE [LARGE SCALE GENOMIC DNA]</scope>
    <source>
        <strain evidence="1 2">Xinb3</strain>
        <tissue evidence="1">Complete organism</tissue>
    </source>
</reference>
<evidence type="ECO:0000313" key="2">
    <source>
        <dbReference type="Proteomes" id="UP000076858"/>
    </source>
</evidence>
<gene>
    <name evidence="1" type="ORF">APZ42_006359</name>
</gene>
<dbReference type="EMBL" id="LRGB01017633">
    <property type="protein sequence ID" value="KZR98292.1"/>
    <property type="molecule type" value="Genomic_DNA"/>
</dbReference>
<name>A0A164FY71_9CRUS</name>
<keyword evidence="2" id="KW-1185">Reference proteome</keyword>
<dbReference type="AlphaFoldDB" id="A0A164FY71"/>
<organism evidence="1 2">
    <name type="scientific">Daphnia magna</name>
    <dbReference type="NCBI Taxonomy" id="35525"/>
    <lineage>
        <taxon>Eukaryota</taxon>
        <taxon>Metazoa</taxon>
        <taxon>Ecdysozoa</taxon>
        <taxon>Arthropoda</taxon>
        <taxon>Crustacea</taxon>
        <taxon>Branchiopoda</taxon>
        <taxon>Diplostraca</taxon>
        <taxon>Cladocera</taxon>
        <taxon>Anomopoda</taxon>
        <taxon>Daphniidae</taxon>
        <taxon>Daphnia</taxon>
    </lineage>
</organism>
<accession>A0A164FY71</accession>